<name>A0A177AL72_9PEZI</name>
<protein>
    <submittedName>
        <fullName evidence="1">Uncharacterized protein</fullName>
    </submittedName>
</protein>
<proteinExistence type="predicted"/>
<sequence>MQLALGHLPFTGYCGLNLPHGQTFLTSKTASCFSLKQAHHFNDAPSILITCRTHLCYKLPDPVYSLSRNSAHYNQRFQAMLRSVQLEPCLGFTLHTPHTSPWPLTCSLWQPPSLAASTAGTQLSSSSPYLGSICITSVSSTHALGQVAACVATLLIWSQFLYRLRAYLTPPPSRSQCRIHLVKRPSPPPQKMSTPYYQLQRPLVCHHRTCWAAAAAFSTREKKGLDGLTPFMREQWALAAPGIPQPDMEEILSTLTVTPEHHFERFVSWAKESWESLPRKAELVISALVLVLAVRPAKTVVKFLSHVEWTRLYVVVGMLVLVWFCGGGTVERAPAPRYETVVSYYLVPEIKGWSR</sequence>
<dbReference type="EMBL" id="KV441387">
    <property type="protein sequence ID" value="OAF62785.2"/>
    <property type="molecule type" value="Genomic_DNA"/>
</dbReference>
<dbReference type="AlphaFoldDB" id="A0A177AL72"/>
<gene>
    <name evidence="1" type="ORF">VC83_00877</name>
</gene>
<dbReference type="VEuPathDB" id="FungiDB:GMDG_00032"/>
<dbReference type="GeneID" id="36283970"/>
<dbReference type="Proteomes" id="UP000077154">
    <property type="component" value="Unassembled WGS sequence"/>
</dbReference>
<accession>A0A177AL72</accession>
<dbReference type="OrthoDB" id="3438817at2759"/>
<evidence type="ECO:0000313" key="1">
    <source>
        <dbReference type="EMBL" id="OAF62785.2"/>
    </source>
</evidence>
<organism evidence="1">
    <name type="scientific">Pseudogymnoascus destructans</name>
    <dbReference type="NCBI Taxonomy" id="655981"/>
    <lineage>
        <taxon>Eukaryota</taxon>
        <taxon>Fungi</taxon>
        <taxon>Dikarya</taxon>
        <taxon>Ascomycota</taxon>
        <taxon>Pezizomycotina</taxon>
        <taxon>Leotiomycetes</taxon>
        <taxon>Thelebolales</taxon>
        <taxon>Thelebolaceae</taxon>
        <taxon>Pseudogymnoascus</taxon>
    </lineage>
</organism>
<dbReference type="RefSeq" id="XP_024328056.1">
    <property type="nucleotide sequence ID" value="XM_024464564.1"/>
</dbReference>
<reference evidence="1" key="1">
    <citation type="submission" date="2016-03" db="EMBL/GenBank/DDBJ databases">
        <title>Updated assembly of Pseudogymnoascus destructans, the fungus causing white-nose syndrome of bats.</title>
        <authorList>
            <person name="Palmer J.M."/>
            <person name="Drees K.P."/>
            <person name="Foster J.T."/>
            <person name="Lindner D.L."/>
        </authorList>
    </citation>
    <scope>NUCLEOTIDE SEQUENCE [LARGE SCALE GENOMIC DNA]</scope>
    <source>
        <strain evidence="1">20631-21</strain>
    </source>
</reference>